<organism evidence="1">
    <name type="scientific">marine metagenome</name>
    <dbReference type="NCBI Taxonomy" id="408172"/>
    <lineage>
        <taxon>unclassified sequences</taxon>
        <taxon>metagenomes</taxon>
        <taxon>ecological metagenomes</taxon>
    </lineage>
</organism>
<name>A0A382ZSP1_9ZZZZ</name>
<protein>
    <submittedName>
        <fullName evidence="1">Uncharacterized protein</fullName>
    </submittedName>
</protein>
<sequence>MTETTASASSLMQTNSDDMENELATIQVPDHHGFSEYRLDKHDTLNFIKFYALTIRSEPWVFAGGQMMQPEQLAEAAFATIGVIRITPGLVGVTRKEESA</sequence>
<gene>
    <name evidence="1" type="ORF">METZ01_LOCUS451358</name>
</gene>
<proteinExistence type="predicted"/>
<reference evidence="1" key="1">
    <citation type="submission" date="2018-05" db="EMBL/GenBank/DDBJ databases">
        <authorList>
            <person name="Lanie J.A."/>
            <person name="Ng W.-L."/>
            <person name="Kazmierczak K.M."/>
            <person name="Andrzejewski T.M."/>
            <person name="Davidsen T.M."/>
            <person name="Wayne K.J."/>
            <person name="Tettelin H."/>
            <person name="Glass J.I."/>
            <person name="Rusch D."/>
            <person name="Podicherti R."/>
            <person name="Tsui H.-C.T."/>
            <person name="Winkler M.E."/>
        </authorList>
    </citation>
    <scope>NUCLEOTIDE SEQUENCE</scope>
</reference>
<dbReference type="EMBL" id="UINC01186331">
    <property type="protein sequence ID" value="SVD98504.1"/>
    <property type="molecule type" value="Genomic_DNA"/>
</dbReference>
<evidence type="ECO:0000313" key="1">
    <source>
        <dbReference type="EMBL" id="SVD98504.1"/>
    </source>
</evidence>
<accession>A0A382ZSP1</accession>
<dbReference type="AlphaFoldDB" id="A0A382ZSP1"/>